<proteinExistence type="predicted"/>
<dbReference type="RefSeq" id="WP_169466104.1">
    <property type="nucleotide sequence ID" value="NZ_JABBGG010000006.1"/>
</dbReference>
<accession>A0A848HK60</accession>
<reference evidence="1 2" key="1">
    <citation type="submission" date="2020-04" db="EMBL/GenBank/DDBJ databases">
        <title>Massilia sp. RP-1-19 isolated from soil.</title>
        <authorList>
            <person name="Dahal R.H."/>
        </authorList>
    </citation>
    <scope>NUCLEOTIDE SEQUENCE [LARGE SCALE GENOMIC DNA]</scope>
    <source>
        <strain evidence="1 2">RP-1-19</strain>
    </source>
</reference>
<evidence type="ECO:0000313" key="1">
    <source>
        <dbReference type="EMBL" id="NML61795.1"/>
    </source>
</evidence>
<organism evidence="1 2">
    <name type="scientific">Massilia polaris</name>
    <dbReference type="NCBI Taxonomy" id="2728846"/>
    <lineage>
        <taxon>Bacteria</taxon>
        <taxon>Pseudomonadati</taxon>
        <taxon>Pseudomonadota</taxon>
        <taxon>Betaproteobacteria</taxon>
        <taxon>Burkholderiales</taxon>
        <taxon>Oxalobacteraceae</taxon>
        <taxon>Telluria group</taxon>
        <taxon>Massilia</taxon>
    </lineage>
</organism>
<protein>
    <submittedName>
        <fullName evidence="1">Uncharacterized protein</fullName>
    </submittedName>
</protein>
<gene>
    <name evidence="1" type="ORF">HHL21_12030</name>
</gene>
<dbReference type="EMBL" id="JABBGG010000006">
    <property type="protein sequence ID" value="NML61795.1"/>
    <property type="molecule type" value="Genomic_DNA"/>
</dbReference>
<dbReference type="AlphaFoldDB" id="A0A848HK60"/>
<comment type="caution">
    <text evidence="1">The sequence shown here is derived from an EMBL/GenBank/DDBJ whole genome shotgun (WGS) entry which is preliminary data.</text>
</comment>
<sequence>MKSDDITKNQKTQSNSLRAVLARLDSYMDATGHGADHPWRTEIAAALATPSSTRPDTDAILDSVDDIDLAAAAIADLLSLGLQECVNAGNVRPAESALRAARRYIDDIGVATAFIACGGAA</sequence>
<name>A0A848HK60_9BURK</name>
<evidence type="ECO:0000313" key="2">
    <source>
        <dbReference type="Proteomes" id="UP000583752"/>
    </source>
</evidence>
<keyword evidence="2" id="KW-1185">Reference proteome</keyword>
<dbReference type="Proteomes" id="UP000583752">
    <property type="component" value="Unassembled WGS sequence"/>
</dbReference>